<organism evidence="1 2">
    <name type="scientific">Streptococcus merionis</name>
    <dbReference type="NCBI Taxonomy" id="400065"/>
    <lineage>
        <taxon>Bacteria</taxon>
        <taxon>Bacillati</taxon>
        <taxon>Bacillota</taxon>
        <taxon>Bacilli</taxon>
        <taxon>Lactobacillales</taxon>
        <taxon>Streptococcaceae</taxon>
        <taxon>Streptococcus</taxon>
    </lineage>
</organism>
<reference evidence="1 2" key="1">
    <citation type="submission" date="2017-06" db="EMBL/GenBank/DDBJ databases">
        <authorList>
            <consortium name="Pathogen Informatics"/>
        </authorList>
    </citation>
    <scope>NUCLEOTIDE SEQUENCE [LARGE SCALE GENOMIC DNA]</scope>
    <source>
        <strain evidence="1 2">NCTC13788</strain>
    </source>
</reference>
<dbReference type="Pfam" id="PF10978">
    <property type="entry name" value="DUF2785"/>
    <property type="match status" value="1"/>
</dbReference>
<evidence type="ECO:0000313" key="2">
    <source>
        <dbReference type="Proteomes" id="UP000215185"/>
    </source>
</evidence>
<dbReference type="Proteomes" id="UP000215185">
    <property type="component" value="Chromosome 1"/>
</dbReference>
<keyword evidence="2" id="KW-1185">Reference proteome</keyword>
<dbReference type="STRING" id="1123308.GCA_000380085_01423"/>
<protein>
    <submittedName>
        <fullName evidence="1">Aquaporin Z</fullName>
    </submittedName>
</protein>
<dbReference type="InterPro" id="IPR021247">
    <property type="entry name" value="DUF2785"/>
</dbReference>
<proteinExistence type="predicted"/>
<sequence>MKNILQEKLSQNQSTYNQAELAWCLENIGHWDPDIRDNLVYLSFCKMLDQESLSVEQFQLLGYWCREKHTLFAQLDKHGEATLKRSFTALLQVLLLWADAREGSIYKGQLDDQSRVYLLQSALDYLQVEKDDTAFHSEYGWVHAFAHGADLLAEAVVHPDFSMENFQQVLEILEYLFKNRSRRFLGDEELRLAAVVTRPILSGKVKIEPVLGWLEQLNLPLESDLDYDRRLSFRLFALTIYVDLDQAQKLDQSAKATLYKWIAL</sequence>
<name>A0A239ST21_9STRE</name>
<dbReference type="RefSeq" id="WP_018373966.1">
    <property type="nucleotide sequence ID" value="NZ_LT906439.1"/>
</dbReference>
<dbReference type="KEGG" id="smen:SAMEA4412692_1036"/>
<dbReference type="AlphaFoldDB" id="A0A239ST21"/>
<dbReference type="OrthoDB" id="7619731at2"/>
<dbReference type="EMBL" id="LT906439">
    <property type="protein sequence ID" value="SNU88392.1"/>
    <property type="molecule type" value="Genomic_DNA"/>
</dbReference>
<gene>
    <name evidence="1" type="primary">aqpZ</name>
    <name evidence="1" type="ORF">SAMEA4412692_01036</name>
</gene>
<accession>A0A239ST21</accession>
<evidence type="ECO:0000313" key="1">
    <source>
        <dbReference type="EMBL" id="SNU88392.1"/>
    </source>
</evidence>